<dbReference type="AlphaFoldDB" id="A0A511Z382"/>
<feature type="transmembrane region" description="Helical" evidence="9">
    <location>
        <begin position="93"/>
        <end position="114"/>
    </location>
</feature>
<evidence type="ECO:0000256" key="7">
    <source>
        <dbReference type="ARBA" id="ARBA00023136"/>
    </source>
</evidence>
<evidence type="ECO:0000256" key="1">
    <source>
        <dbReference type="ARBA" id="ARBA00004429"/>
    </source>
</evidence>
<keyword evidence="3" id="KW-1003">Cell membrane</keyword>
<feature type="transmembrane region" description="Helical" evidence="9">
    <location>
        <begin position="54"/>
        <end position="72"/>
    </location>
</feature>
<feature type="transmembrane region" description="Helical" evidence="9">
    <location>
        <begin position="21"/>
        <end position="39"/>
    </location>
</feature>
<evidence type="ECO:0000313" key="11">
    <source>
        <dbReference type="EMBL" id="GEN81900.1"/>
    </source>
</evidence>
<dbReference type="RefSeq" id="WP_147054408.1">
    <property type="nucleotide sequence ID" value="NZ_BJYL01000003.1"/>
</dbReference>
<keyword evidence="12" id="KW-1185">Reference proteome</keyword>
<feature type="transmembrane region" description="Helical" evidence="9">
    <location>
        <begin position="134"/>
        <end position="155"/>
    </location>
</feature>
<reference evidence="11 12" key="1">
    <citation type="submission" date="2019-07" db="EMBL/GenBank/DDBJ databases">
        <title>Whole genome shotgun sequence of Sporosarcina luteola NBRC 105378.</title>
        <authorList>
            <person name="Hosoyama A."/>
            <person name="Uohara A."/>
            <person name="Ohji S."/>
            <person name="Ichikawa N."/>
        </authorList>
    </citation>
    <scope>NUCLEOTIDE SEQUENCE [LARGE SCALE GENOMIC DNA]</scope>
    <source>
        <strain evidence="11 12">NBRC 105378</strain>
    </source>
</reference>
<evidence type="ECO:0000256" key="9">
    <source>
        <dbReference type="SAM" id="Phobius"/>
    </source>
</evidence>
<organism evidence="11 12">
    <name type="scientific">Sporosarcina luteola</name>
    <dbReference type="NCBI Taxonomy" id="582850"/>
    <lineage>
        <taxon>Bacteria</taxon>
        <taxon>Bacillati</taxon>
        <taxon>Bacillota</taxon>
        <taxon>Bacilli</taxon>
        <taxon>Bacillales</taxon>
        <taxon>Caryophanaceae</taxon>
        <taxon>Sporosarcina</taxon>
    </lineage>
</organism>
<protein>
    <submittedName>
        <fullName evidence="11">Membrane protein</fullName>
    </submittedName>
</protein>
<dbReference type="Pfam" id="PF04290">
    <property type="entry name" value="DctQ"/>
    <property type="match status" value="1"/>
</dbReference>
<evidence type="ECO:0000256" key="2">
    <source>
        <dbReference type="ARBA" id="ARBA00022448"/>
    </source>
</evidence>
<comment type="subcellular location">
    <subcellularLocation>
        <location evidence="1">Cell inner membrane</location>
        <topology evidence="1">Multi-pass membrane protein</topology>
    </subcellularLocation>
</comment>
<proteinExistence type="inferred from homology"/>
<dbReference type="PANTHER" id="PTHR35011">
    <property type="entry name" value="2,3-DIKETO-L-GULONATE TRAP TRANSPORTER SMALL PERMEASE PROTEIN YIAM"/>
    <property type="match status" value="1"/>
</dbReference>
<evidence type="ECO:0000256" key="6">
    <source>
        <dbReference type="ARBA" id="ARBA00022989"/>
    </source>
</evidence>
<dbReference type="GO" id="GO:0015740">
    <property type="term" value="P:C4-dicarboxylate transport"/>
    <property type="evidence" value="ECO:0007669"/>
    <property type="project" value="TreeGrafter"/>
</dbReference>
<accession>A0A511Z382</accession>
<evidence type="ECO:0000256" key="3">
    <source>
        <dbReference type="ARBA" id="ARBA00022475"/>
    </source>
</evidence>
<comment type="caution">
    <text evidence="11">The sequence shown here is derived from an EMBL/GenBank/DDBJ whole genome shotgun (WGS) entry which is preliminary data.</text>
</comment>
<sequence length="161" mass="18231">MKLVLTKYMAGVDSLNRVIGWILAIMISLMSIFIFWQVLARKVLGSSLSWSEEISRFLMVWVVLLGAAYALKKGELIAVELLPELLSEKGKKILLVFVSLFSLVFYIILTIYGWEITQSVKVQIAPGTGLSMFWVYLALPAGGILFILNTFYLIIEKFMKK</sequence>
<dbReference type="EMBL" id="BJYL01000003">
    <property type="protein sequence ID" value="GEN81900.1"/>
    <property type="molecule type" value="Genomic_DNA"/>
</dbReference>
<comment type="similarity">
    <text evidence="8">Belongs to the TRAP transporter small permease family.</text>
</comment>
<dbReference type="PANTHER" id="PTHR35011:SF2">
    <property type="entry name" value="2,3-DIKETO-L-GULONATE TRAP TRANSPORTER SMALL PERMEASE PROTEIN YIAM"/>
    <property type="match status" value="1"/>
</dbReference>
<keyword evidence="6 9" id="KW-1133">Transmembrane helix</keyword>
<gene>
    <name evidence="11" type="ORF">SLU01_02120</name>
</gene>
<dbReference type="InterPro" id="IPR007387">
    <property type="entry name" value="TRAP_DctQ"/>
</dbReference>
<feature type="domain" description="Tripartite ATP-independent periplasmic transporters DctQ component" evidence="10">
    <location>
        <begin position="30"/>
        <end position="157"/>
    </location>
</feature>
<keyword evidence="5 9" id="KW-0812">Transmembrane</keyword>
<dbReference type="GO" id="GO:0005886">
    <property type="term" value="C:plasma membrane"/>
    <property type="evidence" value="ECO:0007669"/>
    <property type="project" value="UniProtKB-SubCell"/>
</dbReference>
<dbReference type="Proteomes" id="UP000321901">
    <property type="component" value="Unassembled WGS sequence"/>
</dbReference>
<keyword evidence="2" id="KW-0813">Transport</keyword>
<keyword evidence="7 9" id="KW-0472">Membrane</keyword>
<evidence type="ECO:0000259" key="10">
    <source>
        <dbReference type="Pfam" id="PF04290"/>
    </source>
</evidence>
<dbReference type="GO" id="GO:0022857">
    <property type="term" value="F:transmembrane transporter activity"/>
    <property type="evidence" value="ECO:0007669"/>
    <property type="project" value="TreeGrafter"/>
</dbReference>
<name>A0A511Z382_9BACL</name>
<evidence type="ECO:0000256" key="4">
    <source>
        <dbReference type="ARBA" id="ARBA00022519"/>
    </source>
</evidence>
<keyword evidence="4" id="KW-0997">Cell inner membrane</keyword>
<evidence type="ECO:0000256" key="5">
    <source>
        <dbReference type="ARBA" id="ARBA00022692"/>
    </source>
</evidence>
<evidence type="ECO:0000256" key="8">
    <source>
        <dbReference type="ARBA" id="ARBA00038436"/>
    </source>
</evidence>
<dbReference type="OrthoDB" id="9815614at2"/>
<dbReference type="InterPro" id="IPR055348">
    <property type="entry name" value="DctQ"/>
</dbReference>
<evidence type="ECO:0000313" key="12">
    <source>
        <dbReference type="Proteomes" id="UP000321901"/>
    </source>
</evidence>